<keyword evidence="6" id="KW-0479">Metal-binding</keyword>
<evidence type="ECO:0000256" key="8">
    <source>
        <dbReference type="ARBA" id="ARBA00022833"/>
    </source>
</evidence>
<dbReference type="OrthoDB" id="191270at2759"/>
<sequence>MKIDLHTHILPEDWPDLKERYGYGGWIQLHHHCQGRAKMMKDGHLFREIEDNCWSAKARIQEMDRTGVDVQVLSTVPVMFSYWAEPKDTLDLSMLLNDDLAKIVASHPTRFVGLGTVPMQAPEMAVKELIRCRKKLGFPGIQIGSHVNEWNLDAPELQQVFAAAEKHDCAIFVHPWDMALDGRMKKYWLPWLVGMPAETATAICAMVFGGVLERFPKLKVCFAHGGGSFPFTVGRIEHGFNVRPDLCAVQNSVNPREYLGRIYTDSLVHDPEALRLLIKVIGEDRIMLGSDYPFPLGEHHPGHLVESMDDLSAKLKHKLLCGNALEFLGLSPSDFLLTNKEENDSELLGACSSHH</sequence>
<comment type="caution">
    <text evidence="14">The sequence shown here is derived from an EMBL/GenBank/DDBJ whole genome shotgun (WGS) entry which is preliminary data.</text>
</comment>
<protein>
    <recommendedName>
        <fullName evidence="5 12">2-amino-3-carboxymuconate-6-semialdehyde decarboxylase</fullName>
        <ecNumber evidence="4 12">4.1.1.45</ecNumber>
    </recommendedName>
    <alternativeName>
        <fullName evidence="11 12">Picolinate carboxylase</fullName>
    </alternativeName>
</protein>
<reference evidence="14 15" key="1">
    <citation type="submission" date="2019-01" db="EMBL/GenBank/DDBJ databases">
        <title>A draft genome assembly of the solar-powered sea slug Elysia chlorotica.</title>
        <authorList>
            <person name="Cai H."/>
            <person name="Li Q."/>
            <person name="Fang X."/>
            <person name="Li J."/>
            <person name="Curtis N.E."/>
            <person name="Altenburger A."/>
            <person name="Shibata T."/>
            <person name="Feng M."/>
            <person name="Maeda T."/>
            <person name="Schwartz J.A."/>
            <person name="Shigenobu S."/>
            <person name="Lundholm N."/>
            <person name="Nishiyama T."/>
            <person name="Yang H."/>
            <person name="Hasebe M."/>
            <person name="Li S."/>
            <person name="Pierce S.K."/>
            <person name="Wang J."/>
        </authorList>
    </citation>
    <scope>NUCLEOTIDE SEQUENCE [LARGE SCALE GENOMIC DNA]</scope>
    <source>
        <strain evidence="14">EC2010</strain>
        <tissue evidence="14">Whole organism of an adult</tissue>
    </source>
</reference>
<comment type="subunit">
    <text evidence="3 12">Monomer.</text>
</comment>
<dbReference type="GO" id="GO:0019748">
    <property type="term" value="P:secondary metabolic process"/>
    <property type="evidence" value="ECO:0007669"/>
    <property type="project" value="TreeGrafter"/>
</dbReference>
<evidence type="ECO:0000256" key="1">
    <source>
        <dbReference type="ARBA" id="ARBA00005079"/>
    </source>
</evidence>
<dbReference type="SUPFAM" id="SSF51556">
    <property type="entry name" value="Metallo-dependent hydrolases"/>
    <property type="match status" value="1"/>
</dbReference>
<keyword evidence="8" id="KW-0862">Zinc</keyword>
<evidence type="ECO:0000256" key="6">
    <source>
        <dbReference type="ARBA" id="ARBA00022723"/>
    </source>
</evidence>
<evidence type="ECO:0000259" key="13">
    <source>
        <dbReference type="Pfam" id="PF04909"/>
    </source>
</evidence>
<dbReference type="GO" id="GO:0016787">
    <property type="term" value="F:hydrolase activity"/>
    <property type="evidence" value="ECO:0007669"/>
    <property type="project" value="InterPro"/>
</dbReference>
<evidence type="ECO:0000256" key="10">
    <source>
        <dbReference type="ARBA" id="ARBA00025318"/>
    </source>
</evidence>
<dbReference type="InterPro" id="IPR032466">
    <property type="entry name" value="Metal_Hydrolase"/>
</dbReference>
<dbReference type="Gene3D" id="3.20.20.140">
    <property type="entry name" value="Metal-dependent hydrolases"/>
    <property type="match status" value="1"/>
</dbReference>
<evidence type="ECO:0000256" key="5">
    <source>
        <dbReference type="ARBA" id="ARBA00021214"/>
    </source>
</evidence>
<evidence type="ECO:0000256" key="9">
    <source>
        <dbReference type="ARBA" id="ARBA00023239"/>
    </source>
</evidence>
<dbReference type="Pfam" id="PF04909">
    <property type="entry name" value="Amidohydro_2"/>
    <property type="match status" value="1"/>
</dbReference>
<evidence type="ECO:0000256" key="4">
    <source>
        <dbReference type="ARBA" id="ARBA00012365"/>
    </source>
</evidence>
<dbReference type="GO" id="GO:0005829">
    <property type="term" value="C:cytosol"/>
    <property type="evidence" value="ECO:0007669"/>
    <property type="project" value="UniProtKB-UniRule"/>
</dbReference>
<dbReference type="GO" id="GO:1904985">
    <property type="term" value="P:negative regulation of quinolinate biosynthetic process"/>
    <property type="evidence" value="ECO:0007669"/>
    <property type="project" value="UniProtKB-UniRule"/>
</dbReference>
<dbReference type="Proteomes" id="UP000271974">
    <property type="component" value="Unassembled WGS sequence"/>
</dbReference>
<dbReference type="AlphaFoldDB" id="A0A3S0ZYN4"/>
<dbReference type="STRING" id="188477.A0A3S0ZYN4"/>
<evidence type="ECO:0000256" key="3">
    <source>
        <dbReference type="ARBA" id="ARBA00011245"/>
    </source>
</evidence>
<keyword evidence="15" id="KW-1185">Reference proteome</keyword>
<gene>
    <name evidence="14" type="ORF">EGW08_002871</name>
</gene>
<dbReference type="GO" id="GO:1901606">
    <property type="term" value="P:alpha-amino acid catabolic process"/>
    <property type="evidence" value="ECO:0007669"/>
    <property type="project" value="UniProtKB-ARBA"/>
</dbReference>
<organism evidence="14 15">
    <name type="scientific">Elysia chlorotica</name>
    <name type="common">Eastern emerald elysia</name>
    <name type="synonym">Sea slug</name>
    <dbReference type="NCBI Taxonomy" id="188477"/>
    <lineage>
        <taxon>Eukaryota</taxon>
        <taxon>Metazoa</taxon>
        <taxon>Spiralia</taxon>
        <taxon>Lophotrochozoa</taxon>
        <taxon>Mollusca</taxon>
        <taxon>Gastropoda</taxon>
        <taxon>Heterobranchia</taxon>
        <taxon>Euthyneura</taxon>
        <taxon>Panpulmonata</taxon>
        <taxon>Sacoglossa</taxon>
        <taxon>Placobranchoidea</taxon>
        <taxon>Plakobranchidae</taxon>
        <taxon>Elysia</taxon>
    </lineage>
</organism>
<accession>A0A3S0ZYN4</accession>
<name>A0A3S0ZYN4_ELYCH</name>
<dbReference type="EMBL" id="RQTK01000058">
    <property type="protein sequence ID" value="RUS89351.1"/>
    <property type="molecule type" value="Genomic_DNA"/>
</dbReference>
<proteinExistence type="inferred from homology"/>
<dbReference type="PANTHER" id="PTHR21240:SF27">
    <property type="entry name" value="2-AMINO-3-CARBOXYMUCONATE-6-SEMIALDEHYDE DECARBOXYLASE"/>
    <property type="match status" value="1"/>
</dbReference>
<comment type="catalytic activity">
    <reaction evidence="12">
        <text>2-amino-3-carboxymuconate 6-semialdehyde + H(+) = 2-aminomuconate 6-semialdehyde + CO2</text>
        <dbReference type="Rhea" id="RHEA:16557"/>
        <dbReference type="ChEBI" id="CHEBI:15378"/>
        <dbReference type="ChEBI" id="CHEBI:16526"/>
        <dbReference type="ChEBI" id="CHEBI:77634"/>
        <dbReference type="ChEBI" id="CHEBI:77803"/>
        <dbReference type="EC" id="4.1.1.45"/>
    </reaction>
</comment>
<dbReference type="GO" id="GO:0170039">
    <property type="term" value="P:proteinogenic amino acid metabolic process"/>
    <property type="evidence" value="ECO:0007669"/>
    <property type="project" value="UniProtKB-ARBA"/>
</dbReference>
<keyword evidence="7 12" id="KW-0210">Decarboxylase</keyword>
<evidence type="ECO:0000256" key="11">
    <source>
        <dbReference type="ARBA" id="ARBA00031120"/>
    </source>
</evidence>
<evidence type="ECO:0000256" key="12">
    <source>
        <dbReference type="RuleBase" id="RU366045"/>
    </source>
</evidence>
<dbReference type="FunFam" id="3.20.20.140:FF:000029">
    <property type="entry name" value="2-amino-3-carboxymuconate-6-semialdehyde decarboxylase"/>
    <property type="match status" value="1"/>
</dbReference>
<dbReference type="GO" id="GO:0001760">
    <property type="term" value="F:aminocarboxymuconate-semialdehyde decarboxylase activity"/>
    <property type="evidence" value="ECO:0007669"/>
    <property type="project" value="UniProtKB-UniRule"/>
</dbReference>
<comment type="function">
    <text evidence="10">Converts alpha-amino-beta-carboxymuconate-epsilon-semialdehyde (ACMS) to alpha-aminomuconate semialdehyde (AMS). ACMS can be converted non-enzymatically to quinolate (QA), a key precursor of NAD, and a potent endogenous excitotoxin of neuronal cells which is implicated in the pathogenesis of various neurodegenerative disorders. In the presence of ACMSD, ACMS is converted to AMS, a benign catabolite. ACMSD ultimately controls the metabolic fate of tryptophan catabolism along the kynurenine pathway.</text>
</comment>
<evidence type="ECO:0000256" key="2">
    <source>
        <dbReference type="ARBA" id="ARBA00005871"/>
    </source>
</evidence>
<evidence type="ECO:0000313" key="14">
    <source>
        <dbReference type="EMBL" id="RUS89351.1"/>
    </source>
</evidence>
<dbReference type="InterPro" id="IPR006680">
    <property type="entry name" value="Amidohydro-rel"/>
</dbReference>
<dbReference type="EC" id="4.1.1.45" evidence="4 12"/>
<evidence type="ECO:0000313" key="15">
    <source>
        <dbReference type="Proteomes" id="UP000271974"/>
    </source>
</evidence>
<feature type="domain" description="Amidohydrolase-related" evidence="13">
    <location>
        <begin position="3"/>
        <end position="330"/>
    </location>
</feature>
<dbReference type="InterPro" id="IPR032465">
    <property type="entry name" value="ACMSD"/>
</dbReference>
<keyword evidence="9 12" id="KW-0456">Lyase</keyword>
<comment type="similarity">
    <text evidence="2">Belongs to the metallo-dependent hydrolases superfamily. ACMSD family.</text>
</comment>
<evidence type="ECO:0000256" key="7">
    <source>
        <dbReference type="ARBA" id="ARBA00022793"/>
    </source>
</evidence>
<dbReference type="UniPathway" id="UPA00270"/>
<dbReference type="GO" id="GO:0170033">
    <property type="term" value="P:L-amino acid metabolic process"/>
    <property type="evidence" value="ECO:0007669"/>
    <property type="project" value="UniProtKB-ARBA"/>
</dbReference>
<comment type="pathway">
    <text evidence="1 12">Secondary metabolite metabolism; quinolate metabolism.</text>
</comment>
<dbReference type="PANTHER" id="PTHR21240">
    <property type="entry name" value="2-AMINO-3-CARBOXYLMUCONATE-6-SEMIALDEHYDE DECARBOXYLASE"/>
    <property type="match status" value="1"/>
</dbReference>
<dbReference type="GO" id="GO:0046872">
    <property type="term" value="F:metal ion binding"/>
    <property type="evidence" value="ECO:0007669"/>
    <property type="project" value="UniProtKB-KW"/>
</dbReference>